<evidence type="ECO:0000256" key="5">
    <source>
        <dbReference type="ARBA" id="ARBA00023591"/>
    </source>
</evidence>
<proteinExistence type="inferred from homology"/>
<organism evidence="6 7">
    <name type="scientific">Hibiscus sabdariffa</name>
    <name type="common">roselle</name>
    <dbReference type="NCBI Taxonomy" id="183260"/>
    <lineage>
        <taxon>Eukaryota</taxon>
        <taxon>Viridiplantae</taxon>
        <taxon>Streptophyta</taxon>
        <taxon>Embryophyta</taxon>
        <taxon>Tracheophyta</taxon>
        <taxon>Spermatophyta</taxon>
        <taxon>Magnoliopsida</taxon>
        <taxon>eudicotyledons</taxon>
        <taxon>Gunneridae</taxon>
        <taxon>Pentapetalae</taxon>
        <taxon>rosids</taxon>
        <taxon>malvids</taxon>
        <taxon>Malvales</taxon>
        <taxon>Malvaceae</taxon>
        <taxon>Malvoideae</taxon>
        <taxon>Hibiscus</taxon>
    </lineage>
</organism>
<name>A0ABR2SEU0_9ROSI</name>
<keyword evidence="2" id="KW-0052">Apoplast</keyword>
<reference evidence="6 7" key="1">
    <citation type="journal article" date="2024" name="G3 (Bethesda)">
        <title>Genome assembly of Hibiscus sabdariffa L. provides insights into metabolisms of medicinal natural products.</title>
        <authorList>
            <person name="Kim T."/>
        </authorList>
    </citation>
    <scope>NUCLEOTIDE SEQUENCE [LARGE SCALE GENOMIC DNA]</scope>
    <source>
        <strain evidence="6">TK-2024</strain>
        <tissue evidence="6">Old leaves</tissue>
    </source>
</reference>
<keyword evidence="7" id="KW-1185">Reference proteome</keyword>
<dbReference type="InterPro" id="IPR006766">
    <property type="entry name" value="EXORDIUM-like"/>
</dbReference>
<comment type="caution">
    <text evidence="6">The sequence shown here is derived from an EMBL/GenBank/DDBJ whole genome shotgun (WGS) entry which is preliminary data.</text>
</comment>
<dbReference type="Pfam" id="PF04674">
    <property type="entry name" value="Phi_1"/>
    <property type="match status" value="1"/>
</dbReference>
<keyword evidence="3" id="KW-0964">Secreted</keyword>
<sequence length="254" mass="28014">MDYGDVGERWTRRPEPSPFPCFTGMGVKLYVHAMPSPHIVLKNSKLWGDHVCKDGNKKQAHPVSDRLDTTALAAFEVSKGLDSRRSGEILQVGVRELEMYVENVCKYATRQGDQKNAINVDLTTSNVAVEEFCVSQYGTHGSALGSASGLIKVRLDGMVTNLASLFARTVTNPFGNGYFQGPVEAPLEIFSACPGIYGKGAYPNYAETCLWTQQLVLATMLMITMKENVCFLLCMILQHHLAQLWSNHFTASIS</sequence>
<comment type="similarity">
    <text evidence="5">Belongs to the EXORDIUM family.</text>
</comment>
<evidence type="ECO:0000313" key="6">
    <source>
        <dbReference type="EMBL" id="KAK9023514.1"/>
    </source>
</evidence>
<gene>
    <name evidence="6" type="ORF">V6N11_003732</name>
</gene>
<evidence type="ECO:0000256" key="2">
    <source>
        <dbReference type="ARBA" id="ARBA00022523"/>
    </source>
</evidence>
<keyword evidence="4" id="KW-0732">Signal</keyword>
<dbReference type="Proteomes" id="UP001396334">
    <property type="component" value="Unassembled WGS sequence"/>
</dbReference>
<comment type="subcellular location">
    <subcellularLocation>
        <location evidence="1">Secreted</location>
        <location evidence="1">Extracellular space</location>
        <location evidence="1">Apoplast</location>
    </subcellularLocation>
</comment>
<dbReference type="PANTHER" id="PTHR31279:SF54">
    <property type="entry name" value="PROTEIN EXORDIUM-RELATED"/>
    <property type="match status" value="1"/>
</dbReference>
<dbReference type="EMBL" id="JBBPBN010000015">
    <property type="protein sequence ID" value="KAK9023514.1"/>
    <property type="molecule type" value="Genomic_DNA"/>
</dbReference>
<evidence type="ECO:0000256" key="1">
    <source>
        <dbReference type="ARBA" id="ARBA00004271"/>
    </source>
</evidence>
<evidence type="ECO:0000256" key="3">
    <source>
        <dbReference type="ARBA" id="ARBA00022525"/>
    </source>
</evidence>
<evidence type="ECO:0000313" key="7">
    <source>
        <dbReference type="Proteomes" id="UP001396334"/>
    </source>
</evidence>
<evidence type="ECO:0000256" key="4">
    <source>
        <dbReference type="ARBA" id="ARBA00022729"/>
    </source>
</evidence>
<accession>A0ABR2SEU0</accession>
<protein>
    <submittedName>
        <fullName evidence="6">Uncharacterized protein</fullName>
    </submittedName>
</protein>
<dbReference type="PANTHER" id="PTHR31279">
    <property type="entry name" value="PROTEIN EXORDIUM-LIKE 5"/>
    <property type="match status" value="1"/>
</dbReference>